<keyword evidence="6" id="KW-1185">Reference proteome</keyword>
<sequence>MAELLHNAIRHAQARHVWVEVLRQPASLRLTVWDDGRGFDAEGPPPARGWARAAYRPAPATCAARWWSIAGPARVRLFVSSCRYLKGEGVISAK</sequence>
<reference evidence="5 6" key="1">
    <citation type="submission" date="2020-05" db="EMBL/GenBank/DDBJ databases">
        <title>Genomic Encyclopedia of Type Strains, Phase IV (KMG-V): Genome sequencing to study the core and pangenomes of soil and plant-associated prokaryotes.</title>
        <authorList>
            <person name="Whitman W."/>
        </authorList>
    </citation>
    <scope>NUCLEOTIDE SEQUENCE [LARGE SCALE GENOMIC DNA]</scope>
    <source>
        <strain evidence="5 6">9A</strain>
    </source>
</reference>
<dbReference type="Proteomes" id="UP000779507">
    <property type="component" value="Unassembled WGS sequence"/>
</dbReference>
<comment type="caution">
    <text evidence="5">The sequence shown here is derived from an EMBL/GenBank/DDBJ whole genome shotgun (WGS) entry which is preliminary data.</text>
</comment>
<gene>
    <name evidence="5" type="ORF">HNP98_000971</name>
</gene>
<name>A0ABX2FLZ7_9BACT</name>
<dbReference type="Gene3D" id="3.30.565.10">
    <property type="entry name" value="Histidine kinase-like ATPase, C-terminal domain"/>
    <property type="match status" value="1"/>
</dbReference>
<dbReference type="Pfam" id="PF02518">
    <property type="entry name" value="HATPase_c"/>
    <property type="match status" value="1"/>
</dbReference>
<keyword evidence="2" id="KW-0418">Kinase</keyword>
<evidence type="ECO:0000256" key="2">
    <source>
        <dbReference type="ARBA" id="ARBA00022777"/>
    </source>
</evidence>
<dbReference type="PANTHER" id="PTHR24421">
    <property type="entry name" value="NITRATE/NITRITE SENSOR PROTEIN NARX-RELATED"/>
    <property type="match status" value="1"/>
</dbReference>
<dbReference type="InterPro" id="IPR003594">
    <property type="entry name" value="HATPase_dom"/>
</dbReference>
<proteinExistence type="predicted"/>
<evidence type="ECO:0000313" key="6">
    <source>
        <dbReference type="Proteomes" id="UP000779507"/>
    </source>
</evidence>
<dbReference type="EMBL" id="JABSNP010000003">
    <property type="protein sequence ID" value="NRT18160.1"/>
    <property type="molecule type" value="Genomic_DNA"/>
</dbReference>
<dbReference type="RefSeq" id="WP_173808903.1">
    <property type="nucleotide sequence ID" value="NZ_JABSNP010000003.1"/>
</dbReference>
<organism evidence="5 6">
    <name type="scientific">Hymenobacter caeli</name>
    <dbReference type="NCBI Taxonomy" id="2735894"/>
    <lineage>
        <taxon>Bacteria</taxon>
        <taxon>Pseudomonadati</taxon>
        <taxon>Bacteroidota</taxon>
        <taxon>Cytophagia</taxon>
        <taxon>Cytophagales</taxon>
        <taxon>Hymenobacteraceae</taxon>
        <taxon>Hymenobacter</taxon>
    </lineage>
</organism>
<dbReference type="SUPFAM" id="SSF55874">
    <property type="entry name" value="ATPase domain of HSP90 chaperone/DNA topoisomerase II/histidine kinase"/>
    <property type="match status" value="1"/>
</dbReference>
<dbReference type="InterPro" id="IPR050482">
    <property type="entry name" value="Sensor_HK_TwoCompSys"/>
</dbReference>
<dbReference type="InterPro" id="IPR036890">
    <property type="entry name" value="HATPase_C_sf"/>
</dbReference>
<protein>
    <recommendedName>
        <fullName evidence="4">Histidine kinase/HSP90-like ATPase domain-containing protein</fullName>
    </recommendedName>
</protein>
<keyword evidence="3" id="KW-0902">Two-component regulatory system</keyword>
<accession>A0ABX2FLZ7</accession>
<feature type="domain" description="Histidine kinase/HSP90-like ATPase" evidence="4">
    <location>
        <begin position="2"/>
        <end position="42"/>
    </location>
</feature>
<evidence type="ECO:0000259" key="4">
    <source>
        <dbReference type="Pfam" id="PF02518"/>
    </source>
</evidence>
<evidence type="ECO:0000313" key="5">
    <source>
        <dbReference type="EMBL" id="NRT18160.1"/>
    </source>
</evidence>
<keyword evidence="1" id="KW-0808">Transferase</keyword>
<dbReference type="CDD" id="cd16917">
    <property type="entry name" value="HATPase_UhpB-NarQ-NarX-like"/>
    <property type="match status" value="1"/>
</dbReference>
<evidence type="ECO:0000256" key="3">
    <source>
        <dbReference type="ARBA" id="ARBA00023012"/>
    </source>
</evidence>
<evidence type="ECO:0000256" key="1">
    <source>
        <dbReference type="ARBA" id="ARBA00022679"/>
    </source>
</evidence>